<dbReference type="AlphaFoldDB" id="A0A0A9C7T5"/>
<reference evidence="1" key="1">
    <citation type="submission" date="2014-09" db="EMBL/GenBank/DDBJ databases">
        <authorList>
            <person name="Magalhaes I.L.F."/>
            <person name="Oliveira U."/>
            <person name="Santos F.R."/>
            <person name="Vidigal T.H.D.A."/>
            <person name="Brescovit A.D."/>
            <person name="Santos A.J."/>
        </authorList>
    </citation>
    <scope>NUCLEOTIDE SEQUENCE</scope>
    <source>
        <tissue evidence="1">Shoot tissue taken approximately 20 cm above the soil surface</tissue>
    </source>
</reference>
<protein>
    <submittedName>
        <fullName evidence="1">Uncharacterized protein</fullName>
    </submittedName>
</protein>
<evidence type="ECO:0000313" key="1">
    <source>
        <dbReference type="EMBL" id="JAD69480.1"/>
    </source>
</evidence>
<organism evidence="1">
    <name type="scientific">Arundo donax</name>
    <name type="common">Giant reed</name>
    <name type="synonym">Donax arundinaceus</name>
    <dbReference type="NCBI Taxonomy" id="35708"/>
    <lineage>
        <taxon>Eukaryota</taxon>
        <taxon>Viridiplantae</taxon>
        <taxon>Streptophyta</taxon>
        <taxon>Embryophyta</taxon>
        <taxon>Tracheophyta</taxon>
        <taxon>Spermatophyta</taxon>
        <taxon>Magnoliopsida</taxon>
        <taxon>Liliopsida</taxon>
        <taxon>Poales</taxon>
        <taxon>Poaceae</taxon>
        <taxon>PACMAD clade</taxon>
        <taxon>Arundinoideae</taxon>
        <taxon>Arundineae</taxon>
        <taxon>Arundo</taxon>
    </lineage>
</organism>
<reference evidence="1" key="2">
    <citation type="journal article" date="2015" name="Data Brief">
        <title>Shoot transcriptome of the giant reed, Arundo donax.</title>
        <authorList>
            <person name="Barrero R.A."/>
            <person name="Guerrero F.D."/>
            <person name="Moolhuijzen P."/>
            <person name="Goolsby J.A."/>
            <person name="Tidwell J."/>
            <person name="Bellgard S.E."/>
            <person name="Bellgard M.I."/>
        </authorList>
    </citation>
    <scope>NUCLEOTIDE SEQUENCE</scope>
    <source>
        <tissue evidence="1">Shoot tissue taken approximately 20 cm above the soil surface</tissue>
    </source>
</reference>
<proteinExistence type="predicted"/>
<dbReference type="EMBL" id="GBRH01228415">
    <property type="protein sequence ID" value="JAD69480.1"/>
    <property type="molecule type" value="Transcribed_RNA"/>
</dbReference>
<name>A0A0A9C7T5_ARUDO</name>
<accession>A0A0A9C7T5</accession>
<sequence>MAWHLGFSFSPCPHCCLVSPVGMPFGGSRTRMPLSSYRRGPQFNRISRRC</sequence>